<gene>
    <name evidence="6" type="ORF">FH971_13135</name>
</gene>
<evidence type="ECO:0000256" key="4">
    <source>
        <dbReference type="ARBA" id="ARBA00022694"/>
    </source>
</evidence>
<dbReference type="PANTHER" id="PTHR21392">
    <property type="entry name" value="TRNA-URIDINE AMINOCARBOXYPROPYLTRANSFERASE 2"/>
    <property type="match status" value="1"/>
</dbReference>
<dbReference type="GO" id="GO:0016432">
    <property type="term" value="F:tRNA-uridine aminocarboxypropyltransferase activity"/>
    <property type="evidence" value="ECO:0007669"/>
    <property type="project" value="UniProtKB-EC"/>
</dbReference>
<dbReference type="SMART" id="SM01144">
    <property type="entry name" value="DTW"/>
    <property type="match status" value="1"/>
</dbReference>
<protein>
    <recommendedName>
        <fullName evidence="1">tRNA-uridine aminocarboxypropyltransferase</fullName>
        <ecNumber evidence="1">2.5.1.25</ecNumber>
    </recommendedName>
</protein>
<keyword evidence="7" id="KW-1185">Reference proteome</keyword>
<keyword evidence="2" id="KW-0808">Transferase</keyword>
<dbReference type="GO" id="GO:0008033">
    <property type="term" value="P:tRNA processing"/>
    <property type="evidence" value="ECO:0007669"/>
    <property type="project" value="UniProtKB-KW"/>
</dbReference>
<dbReference type="Pfam" id="PF03942">
    <property type="entry name" value="DTW"/>
    <property type="match status" value="1"/>
</dbReference>
<evidence type="ECO:0000313" key="6">
    <source>
        <dbReference type="EMBL" id="QDE31820.1"/>
    </source>
</evidence>
<organism evidence="6 7">
    <name type="scientific">Shewanella polaris</name>
    <dbReference type="NCBI Taxonomy" id="2588449"/>
    <lineage>
        <taxon>Bacteria</taxon>
        <taxon>Pseudomonadati</taxon>
        <taxon>Pseudomonadota</taxon>
        <taxon>Gammaproteobacteria</taxon>
        <taxon>Alteromonadales</taxon>
        <taxon>Shewanellaceae</taxon>
        <taxon>Shewanella</taxon>
    </lineage>
</organism>
<evidence type="ECO:0000256" key="2">
    <source>
        <dbReference type="ARBA" id="ARBA00022679"/>
    </source>
</evidence>
<dbReference type="EC" id="2.5.1.25" evidence="1"/>
<keyword evidence="3" id="KW-0949">S-adenosyl-L-methionine</keyword>
<dbReference type="AlphaFoldDB" id="A0A4Y5YG97"/>
<dbReference type="InterPro" id="IPR039262">
    <property type="entry name" value="DTWD2/TAPT"/>
</dbReference>
<dbReference type="PANTHER" id="PTHR21392:SF1">
    <property type="entry name" value="TRNA-URIDINE AMINOCARBOXYPROPYLTRANSFERASE"/>
    <property type="match status" value="1"/>
</dbReference>
<proteinExistence type="predicted"/>
<name>A0A4Y5YG97_9GAMM</name>
<evidence type="ECO:0000256" key="1">
    <source>
        <dbReference type="ARBA" id="ARBA00012386"/>
    </source>
</evidence>
<evidence type="ECO:0000259" key="5">
    <source>
        <dbReference type="SMART" id="SM01144"/>
    </source>
</evidence>
<keyword evidence="4" id="KW-0819">tRNA processing</keyword>
<feature type="domain" description="DTW" evidence="5">
    <location>
        <begin position="6"/>
        <end position="173"/>
    </location>
</feature>
<dbReference type="Proteomes" id="UP000319809">
    <property type="component" value="Chromosome"/>
</dbReference>
<sequence length="179" mass="19809">MLFYDFSIAVLHYADKAFIRLGIIVNIILLTHTREVLRANNTGQLVSKVLGERARVVEWHRKQPDAALLSLIAAGKVGLVFPSDEAVIETTVSSASAEYLVLIDATWQEARKMFNQSPYLKTLPRVALQASQASIYPLRRNQIEGGLCTAECVALLLKNAGEPVLAKQLTDQLMAFIED</sequence>
<dbReference type="EMBL" id="CP041036">
    <property type="protein sequence ID" value="QDE31820.1"/>
    <property type="molecule type" value="Genomic_DNA"/>
</dbReference>
<dbReference type="KEGG" id="spol:FH971_13135"/>
<dbReference type="InterPro" id="IPR005636">
    <property type="entry name" value="DTW"/>
</dbReference>
<reference evidence="6 7" key="1">
    <citation type="submission" date="2019-06" db="EMBL/GenBank/DDBJ databases">
        <title>The genome of Shewanella sp. SM1901.</title>
        <authorList>
            <person name="Cha Q."/>
        </authorList>
    </citation>
    <scope>NUCLEOTIDE SEQUENCE [LARGE SCALE GENOMIC DNA]</scope>
    <source>
        <strain evidence="6 7">SM1901</strain>
    </source>
</reference>
<evidence type="ECO:0000256" key="3">
    <source>
        <dbReference type="ARBA" id="ARBA00022691"/>
    </source>
</evidence>
<evidence type="ECO:0000313" key="7">
    <source>
        <dbReference type="Proteomes" id="UP000319809"/>
    </source>
</evidence>
<accession>A0A4Y5YG97</accession>